<proteinExistence type="predicted"/>
<feature type="region of interest" description="Disordered" evidence="1">
    <location>
        <begin position="179"/>
        <end position="208"/>
    </location>
</feature>
<evidence type="ECO:0000313" key="3">
    <source>
        <dbReference type="Proteomes" id="UP000193144"/>
    </source>
</evidence>
<dbReference type="EMBL" id="MCFA01000118">
    <property type="protein sequence ID" value="ORY06232.1"/>
    <property type="molecule type" value="Genomic_DNA"/>
</dbReference>
<feature type="region of interest" description="Disordered" evidence="1">
    <location>
        <begin position="90"/>
        <end position="116"/>
    </location>
</feature>
<sequence>MTLVERLTRGQKFLEGLIVSQWPFVGLDFSRAAEVRAFGLGRRNPTTINPVDIVANPILCLRHRDGVTWEVNEQTLAGFDFQELDHFLDLTPAEPSPSSHDSSETYSDIHPNNETPEDFSAVLPNINLLDNSNDLLDRVLLRSPILGPSIDDDRDLRPNRNVKPLQETTIETALQQPSTLGTRLGPAPERPIDRIPDRPSRAIPPAATPFACSKCSDRFVEQRQLK</sequence>
<feature type="compositionally biased region" description="Polar residues" evidence="1">
    <location>
        <begin position="96"/>
        <end position="114"/>
    </location>
</feature>
<evidence type="ECO:0000313" key="2">
    <source>
        <dbReference type="EMBL" id="ORY06232.1"/>
    </source>
</evidence>
<gene>
    <name evidence="2" type="ORF">BCR34DRAFT_590666</name>
</gene>
<evidence type="ECO:0000256" key="1">
    <source>
        <dbReference type="SAM" id="MobiDB-lite"/>
    </source>
</evidence>
<organism evidence="2 3">
    <name type="scientific">Clohesyomyces aquaticus</name>
    <dbReference type="NCBI Taxonomy" id="1231657"/>
    <lineage>
        <taxon>Eukaryota</taxon>
        <taxon>Fungi</taxon>
        <taxon>Dikarya</taxon>
        <taxon>Ascomycota</taxon>
        <taxon>Pezizomycotina</taxon>
        <taxon>Dothideomycetes</taxon>
        <taxon>Pleosporomycetidae</taxon>
        <taxon>Pleosporales</taxon>
        <taxon>Lindgomycetaceae</taxon>
        <taxon>Clohesyomyces</taxon>
    </lineage>
</organism>
<evidence type="ECO:0008006" key="4">
    <source>
        <dbReference type="Google" id="ProtNLM"/>
    </source>
</evidence>
<name>A0A1Y1Z7H9_9PLEO</name>
<keyword evidence="3" id="KW-1185">Reference proteome</keyword>
<dbReference type="Proteomes" id="UP000193144">
    <property type="component" value="Unassembled WGS sequence"/>
</dbReference>
<feature type="compositionally biased region" description="Basic and acidic residues" evidence="1">
    <location>
        <begin position="190"/>
        <end position="200"/>
    </location>
</feature>
<protein>
    <recommendedName>
        <fullName evidence="4">C2H2-type domain-containing protein</fullName>
    </recommendedName>
</protein>
<dbReference type="AlphaFoldDB" id="A0A1Y1Z7H9"/>
<accession>A0A1Y1Z7H9</accession>
<comment type="caution">
    <text evidence="2">The sequence shown here is derived from an EMBL/GenBank/DDBJ whole genome shotgun (WGS) entry which is preliminary data.</text>
</comment>
<reference evidence="2 3" key="1">
    <citation type="submission" date="2016-07" db="EMBL/GenBank/DDBJ databases">
        <title>Pervasive Adenine N6-methylation of Active Genes in Fungi.</title>
        <authorList>
            <consortium name="DOE Joint Genome Institute"/>
            <person name="Mondo S.J."/>
            <person name="Dannebaum R.O."/>
            <person name="Kuo R.C."/>
            <person name="Labutti K."/>
            <person name="Haridas S."/>
            <person name="Kuo A."/>
            <person name="Salamov A."/>
            <person name="Ahrendt S.R."/>
            <person name="Lipzen A."/>
            <person name="Sullivan W."/>
            <person name="Andreopoulos W.B."/>
            <person name="Clum A."/>
            <person name="Lindquist E."/>
            <person name="Daum C."/>
            <person name="Ramamoorthy G.K."/>
            <person name="Gryganskyi A."/>
            <person name="Culley D."/>
            <person name="Magnuson J.K."/>
            <person name="James T.Y."/>
            <person name="O'Malley M.A."/>
            <person name="Stajich J.E."/>
            <person name="Spatafora J.W."/>
            <person name="Visel A."/>
            <person name="Grigoriev I.V."/>
        </authorList>
    </citation>
    <scope>NUCLEOTIDE SEQUENCE [LARGE SCALE GENOMIC DNA]</scope>
    <source>
        <strain evidence="2 3">CBS 115471</strain>
    </source>
</reference>